<gene>
    <name evidence="2" type="ORF">B0T26DRAFT_754759</name>
</gene>
<comment type="caution">
    <text evidence="2">The sequence shown here is derived from an EMBL/GenBank/DDBJ whole genome shotgun (WGS) entry which is preliminary data.</text>
</comment>
<dbReference type="EMBL" id="JAUIRO010000006">
    <property type="protein sequence ID" value="KAK0709578.1"/>
    <property type="molecule type" value="Genomic_DNA"/>
</dbReference>
<keyword evidence="1" id="KW-0732">Signal</keyword>
<protein>
    <submittedName>
        <fullName evidence="2">Uncharacterized protein</fullName>
    </submittedName>
</protein>
<name>A0AA40DRR6_9PEZI</name>
<dbReference type="GeneID" id="85329135"/>
<reference evidence="2" key="1">
    <citation type="submission" date="2023-06" db="EMBL/GenBank/DDBJ databases">
        <title>Genome-scale phylogeny and comparative genomics of the fungal order Sordariales.</title>
        <authorList>
            <consortium name="Lawrence Berkeley National Laboratory"/>
            <person name="Hensen N."/>
            <person name="Bonometti L."/>
            <person name="Westerberg I."/>
            <person name="Brannstrom I.O."/>
            <person name="Guillou S."/>
            <person name="Cros-Aarteil S."/>
            <person name="Calhoun S."/>
            <person name="Haridas S."/>
            <person name="Kuo A."/>
            <person name="Mondo S."/>
            <person name="Pangilinan J."/>
            <person name="Riley R."/>
            <person name="LaButti K."/>
            <person name="Andreopoulos B."/>
            <person name="Lipzen A."/>
            <person name="Chen C."/>
            <person name="Yanf M."/>
            <person name="Daum C."/>
            <person name="Ng V."/>
            <person name="Clum A."/>
            <person name="Steindorff A."/>
            <person name="Ohm R."/>
            <person name="Martin F."/>
            <person name="Silar P."/>
            <person name="Natvig D."/>
            <person name="Lalanne C."/>
            <person name="Gautier V."/>
            <person name="Ament-velasquez S.L."/>
            <person name="Kruys A."/>
            <person name="Hutchinson M.I."/>
            <person name="Powell A.J."/>
            <person name="Barry K."/>
            <person name="Miller A.N."/>
            <person name="Grigoriev I.V."/>
            <person name="Debuchy R."/>
            <person name="Gladieux P."/>
            <person name="Thoren M.H."/>
            <person name="Johannesson H."/>
        </authorList>
    </citation>
    <scope>NUCLEOTIDE SEQUENCE</scope>
    <source>
        <strain evidence="2">SMH2392-1A</strain>
    </source>
</reference>
<proteinExistence type="predicted"/>
<evidence type="ECO:0000313" key="3">
    <source>
        <dbReference type="Proteomes" id="UP001172101"/>
    </source>
</evidence>
<dbReference type="RefSeq" id="XP_060292882.1">
    <property type="nucleotide sequence ID" value="XM_060445865.1"/>
</dbReference>
<dbReference type="Proteomes" id="UP001172101">
    <property type="component" value="Unassembled WGS sequence"/>
</dbReference>
<sequence>MAKDEAVLALLAHVLSGALGAPAGRGMSGLCADRDGFQHILVAIQGDLVSGAHTKLSEMELAEVTLSVTGQYLASRRPTRSTDGALGSLYKATAQETAHDAYVARLRHRGN</sequence>
<organism evidence="2 3">
    <name type="scientific">Lasiosphaeria miniovina</name>
    <dbReference type="NCBI Taxonomy" id="1954250"/>
    <lineage>
        <taxon>Eukaryota</taxon>
        <taxon>Fungi</taxon>
        <taxon>Dikarya</taxon>
        <taxon>Ascomycota</taxon>
        <taxon>Pezizomycotina</taxon>
        <taxon>Sordariomycetes</taxon>
        <taxon>Sordariomycetidae</taxon>
        <taxon>Sordariales</taxon>
        <taxon>Lasiosphaeriaceae</taxon>
        <taxon>Lasiosphaeria</taxon>
    </lineage>
</organism>
<evidence type="ECO:0000256" key="1">
    <source>
        <dbReference type="SAM" id="SignalP"/>
    </source>
</evidence>
<accession>A0AA40DRR6</accession>
<keyword evidence="3" id="KW-1185">Reference proteome</keyword>
<evidence type="ECO:0000313" key="2">
    <source>
        <dbReference type="EMBL" id="KAK0709578.1"/>
    </source>
</evidence>
<feature type="signal peptide" evidence="1">
    <location>
        <begin position="1"/>
        <end position="20"/>
    </location>
</feature>
<feature type="chain" id="PRO_5041330967" evidence="1">
    <location>
        <begin position="21"/>
        <end position="111"/>
    </location>
</feature>
<dbReference type="AlphaFoldDB" id="A0AA40DRR6"/>